<dbReference type="CDD" id="cd06222">
    <property type="entry name" value="RNase_H_like"/>
    <property type="match status" value="1"/>
</dbReference>
<evidence type="ECO:0000313" key="3">
    <source>
        <dbReference type="Proteomes" id="UP001459277"/>
    </source>
</evidence>
<dbReference type="AlphaFoldDB" id="A0AAW2CFL4"/>
<dbReference type="InterPro" id="IPR012337">
    <property type="entry name" value="RNaseH-like_sf"/>
</dbReference>
<name>A0AAW2CFL4_9ROSI</name>
<dbReference type="PANTHER" id="PTHR47723:SF19">
    <property type="entry name" value="POLYNUCLEOTIDYL TRANSFERASE, RIBONUCLEASE H-LIKE SUPERFAMILY PROTEIN"/>
    <property type="match status" value="1"/>
</dbReference>
<gene>
    <name evidence="2" type="ORF">SO802_020315</name>
</gene>
<feature type="domain" description="RNase H type-1" evidence="1">
    <location>
        <begin position="23"/>
        <end position="141"/>
    </location>
</feature>
<dbReference type="Proteomes" id="UP001459277">
    <property type="component" value="Unassembled WGS sequence"/>
</dbReference>
<proteinExistence type="predicted"/>
<sequence length="141" mass="15947">MDYFRRGLEQNAPIFAFLNMCDVDGATFAHSQTVGFWTIIHDHIGRVETALSKHFAAPLGTLETEVKAMEERVLFAWDMGIRDIVLESDSMIVIDALMGSSDPPVVITNIIERTRQKLQDFKSIQLSHVKRQGNRPVYVLA</sequence>
<organism evidence="2 3">
    <name type="scientific">Lithocarpus litseifolius</name>
    <dbReference type="NCBI Taxonomy" id="425828"/>
    <lineage>
        <taxon>Eukaryota</taxon>
        <taxon>Viridiplantae</taxon>
        <taxon>Streptophyta</taxon>
        <taxon>Embryophyta</taxon>
        <taxon>Tracheophyta</taxon>
        <taxon>Spermatophyta</taxon>
        <taxon>Magnoliopsida</taxon>
        <taxon>eudicotyledons</taxon>
        <taxon>Gunneridae</taxon>
        <taxon>Pentapetalae</taxon>
        <taxon>rosids</taxon>
        <taxon>fabids</taxon>
        <taxon>Fagales</taxon>
        <taxon>Fagaceae</taxon>
        <taxon>Lithocarpus</taxon>
    </lineage>
</organism>
<dbReference type="Gene3D" id="3.30.420.10">
    <property type="entry name" value="Ribonuclease H-like superfamily/Ribonuclease H"/>
    <property type="match status" value="1"/>
</dbReference>
<reference evidence="2 3" key="1">
    <citation type="submission" date="2024-01" db="EMBL/GenBank/DDBJ databases">
        <title>A telomere-to-telomere, gap-free genome of sweet tea (Lithocarpus litseifolius).</title>
        <authorList>
            <person name="Zhou J."/>
        </authorList>
    </citation>
    <scope>NUCLEOTIDE SEQUENCE [LARGE SCALE GENOMIC DNA]</scope>
    <source>
        <strain evidence="2">Zhou-2022a</strain>
        <tissue evidence="2">Leaf</tissue>
    </source>
</reference>
<evidence type="ECO:0000259" key="1">
    <source>
        <dbReference type="Pfam" id="PF13456"/>
    </source>
</evidence>
<dbReference type="GO" id="GO:0003676">
    <property type="term" value="F:nucleic acid binding"/>
    <property type="evidence" value="ECO:0007669"/>
    <property type="project" value="InterPro"/>
</dbReference>
<dbReference type="InterPro" id="IPR002156">
    <property type="entry name" value="RNaseH_domain"/>
</dbReference>
<accession>A0AAW2CFL4</accession>
<comment type="caution">
    <text evidence="2">The sequence shown here is derived from an EMBL/GenBank/DDBJ whole genome shotgun (WGS) entry which is preliminary data.</text>
</comment>
<evidence type="ECO:0000313" key="2">
    <source>
        <dbReference type="EMBL" id="KAK9995629.1"/>
    </source>
</evidence>
<dbReference type="PANTHER" id="PTHR47723">
    <property type="entry name" value="OS05G0353850 PROTEIN"/>
    <property type="match status" value="1"/>
</dbReference>
<dbReference type="InterPro" id="IPR044730">
    <property type="entry name" value="RNase_H-like_dom_plant"/>
</dbReference>
<dbReference type="EMBL" id="JAZDWU010000007">
    <property type="protein sequence ID" value="KAK9995629.1"/>
    <property type="molecule type" value="Genomic_DNA"/>
</dbReference>
<dbReference type="GO" id="GO:0004523">
    <property type="term" value="F:RNA-DNA hybrid ribonuclease activity"/>
    <property type="evidence" value="ECO:0007669"/>
    <property type="project" value="InterPro"/>
</dbReference>
<keyword evidence="3" id="KW-1185">Reference proteome</keyword>
<dbReference type="SUPFAM" id="SSF53098">
    <property type="entry name" value="Ribonuclease H-like"/>
    <property type="match status" value="1"/>
</dbReference>
<dbReference type="Pfam" id="PF13456">
    <property type="entry name" value="RVT_3"/>
    <property type="match status" value="1"/>
</dbReference>
<protein>
    <recommendedName>
        <fullName evidence="1">RNase H type-1 domain-containing protein</fullName>
    </recommendedName>
</protein>
<dbReference type="InterPro" id="IPR036397">
    <property type="entry name" value="RNaseH_sf"/>
</dbReference>
<dbReference type="InterPro" id="IPR053151">
    <property type="entry name" value="RNase_H-like"/>
</dbReference>